<organism evidence="2 3">
    <name type="scientific">Enterobacter sichuanensis</name>
    <dbReference type="NCBI Taxonomy" id="2071710"/>
    <lineage>
        <taxon>Bacteria</taxon>
        <taxon>Pseudomonadati</taxon>
        <taxon>Pseudomonadota</taxon>
        <taxon>Gammaproteobacteria</taxon>
        <taxon>Enterobacterales</taxon>
        <taxon>Enterobacteriaceae</taxon>
        <taxon>Enterobacter</taxon>
        <taxon>Enterobacter cloacae complex</taxon>
    </lineage>
</organism>
<dbReference type="GO" id="GO:0001907">
    <property type="term" value="P:symbiont-mediated killing of host cell"/>
    <property type="evidence" value="ECO:0007669"/>
    <property type="project" value="InterPro"/>
</dbReference>
<dbReference type="RefSeq" id="WP_008499363.1">
    <property type="nucleotide sequence ID" value="NZ_JABUMZ010000003.1"/>
</dbReference>
<keyword evidence="1" id="KW-1133">Transmembrane helix</keyword>
<dbReference type="PATRIC" id="fig|1619248.3.peg.5114"/>
<protein>
    <submittedName>
        <fullName evidence="2">Lysis protein</fullName>
    </submittedName>
</protein>
<comment type="caution">
    <text evidence="2">The sequence shown here is derived from an EMBL/GenBank/DDBJ whole genome shotgun (WGS) entry which is preliminary data.</text>
</comment>
<reference evidence="2 3" key="1">
    <citation type="submission" date="2015-03" db="EMBL/GenBank/DDBJ databases">
        <authorList>
            <person name="McCorrison J."/>
            <person name="Sanka R."/>
            <person name="Adams M."/>
            <person name="Brinkac L."/>
            <person name="Nierman W."/>
            <person name="Sutton G."/>
            <person name="Nelson K."/>
            <person name="Kiedrowski L."/>
            <person name="Guerrero D."/>
            <person name="Bonomo R."/>
        </authorList>
    </citation>
    <scope>NUCLEOTIDE SEQUENCE [LARGE SCALE GENOMIC DNA]</scope>
    <source>
        <strain evidence="2 3">35699</strain>
    </source>
</reference>
<feature type="transmembrane region" description="Helical" evidence="1">
    <location>
        <begin position="12"/>
        <end position="32"/>
    </location>
</feature>
<evidence type="ECO:0000313" key="2">
    <source>
        <dbReference type="EMBL" id="KJN14594.1"/>
    </source>
</evidence>
<proteinExistence type="predicted"/>
<evidence type="ECO:0000256" key="1">
    <source>
        <dbReference type="SAM" id="Phobius"/>
    </source>
</evidence>
<dbReference type="AlphaFoldDB" id="A0A0F1A088"/>
<dbReference type="Pfam" id="PF04971">
    <property type="entry name" value="Phage_holin_2_1"/>
    <property type="match status" value="1"/>
</dbReference>
<keyword evidence="1" id="KW-0812">Transmembrane</keyword>
<dbReference type="Proteomes" id="UP000033352">
    <property type="component" value="Unassembled WGS sequence"/>
</dbReference>
<accession>A0A0F1A088</accession>
<dbReference type="EMBL" id="JZYX01000088">
    <property type="protein sequence ID" value="KJN14594.1"/>
    <property type="molecule type" value="Genomic_DNA"/>
</dbReference>
<keyword evidence="1" id="KW-0472">Membrane</keyword>
<dbReference type="GO" id="GO:0140911">
    <property type="term" value="F:pore-forming activity"/>
    <property type="evidence" value="ECO:0007669"/>
    <property type="project" value="InterPro"/>
</dbReference>
<sequence>MIRYMPDKIASAVSYCVSGSLICGGGILQWLHDLDWNKVAVIGGFLIGIATYLTNLYFKRRQTKAYEKALKKGYITAPPQDN</sequence>
<name>A0A0F1A088_9ENTR</name>
<dbReference type="OrthoDB" id="6625692at2"/>
<dbReference type="InterPro" id="IPR007054">
    <property type="entry name" value="Lysis_S"/>
</dbReference>
<evidence type="ECO:0000313" key="3">
    <source>
        <dbReference type="Proteomes" id="UP000033352"/>
    </source>
</evidence>
<gene>
    <name evidence="2" type="ORF">SS37_24580</name>
</gene>
<feature type="transmembrane region" description="Helical" evidence="1">
    <location>
        <begin position="38"/>
        <end position="58"/>
    </location>
</feature>